<keyword evidence="1 2" id="KW-0732">Signal</keyword>
<evidence type="ECO:0000313" key="6">
    <source>
        <dbReference type="EMBL" id="MFB9095533.1"/>
    </source>
</evidence>
<proteinExistence type="predicted"/>
<dbReference type="Proteomes" id="UP001589607">
    <property type="component" value="Unassembled WGS sequence"/>
</dbReference>
<gene>
    <name evidence="6" type="ORF">ACFFVF_03315</name>
</gene>
<dbReference type="Pfam" id="PF13229">
    <property type="entry name" value="Beta_helix"/>
    <property type="match status" value="1"/>
</dbReference>
<dbReference type="Gene3D" id="2.160.20.10">
    <property type="entry name" value="Single-stranded right-handed beta-helix, Pectin lyase-like"/>
    <property type="match status" value="2"/>
</dbReference>
<evidence type="ECO:0000259" key="5">
    <source>
        <dbReference type="Pfam" id="PF18962"/>
    </source>
</evidence>
<dbReference type="Gene3D" id="2.80.10.50">
    <property type="match status" value="1"/>
</dbReference>
<dbReference type="EMBL" id="JBHMEY010000007">
    <property type="protein sequence ID" value="MFB9095533.1"/>
    <property type="molecule type" value="Genomic_DNA"/>
</dbReference>
<evidence type="ECO:0000259" key="4">
    <source>
        <dbReference type="Pfam" id="PF14200"/>
    </source>
</evidence>
<comment type="caution">
    <text evidence="6">The sequence shown here is derived from an EMBL/GenBank/DDBJ whole genome shotgun (WGS) entry which is preliminary data.</text>
</comment>
<dbReference type="InterPro" id="IPR039448">
    <property type="entry name" value="Beta_helix"/>
</dbReference>
<feature type="domain" description="Secretion system C-terminal sorting" evidence="5">
    <location>
        <begin position="848"/>
        <end position="914"/>
    </location>
</feature>
<dbReference type="InterPro" id="IPR026444">
    <property type="entry name" value="Secre_tail"/>
</dbReference>
<dbReference type="PANTHER" id="PTHR36453:SF1">
    <property type="entry name" value="RIGHT HANDED BETA HELIX DOMAIN-CONTAINING PROTEIN"/>
    <property type="match status" value="1"/>
</dbReference>
<dbReference type="Pfam" id="PF18962">
    <property type="entry name" value="Por_Secre_tail"/>
    <property type="match status" value="1"/>
</dbReference>
<protein>
    <submittedName>
        <fullName evidence="6">Right-handed parallel beta-helix repeat-containing protein</fullName>
    </submittedName>
</protein>
<dbReference type="NCBIfam" id="TIGR04183">
    <property type="entry name" value="Por_Secre_tail"/>
    <property type="match status" value="1"/>
</dbReference>
<evidence type="ECO:0000259" key="3">
    <source>
        <dbReference type="Pfam" id="PF13229"/>
    </source>
</evidence>
<dbReference type="Pfam" id="PF14200">
    <property type="entry name" value="RicinB_lectin_2"/>
    <property type="match status" value="1"/>
</dbReference>
<feature type="domain" description="Ricin B lectin" evidence="4">
    <location>
        <begin position="728"/>
        <end position="811"/>
    </location>
</feature>
<feature type="chain" id="PRO_5047026931" evidence="2">
    <location>
        <begin position="28"/>
        <end position="915"/>
    </location>
</feature>
<feature type="signal peptide" evidence="2">
    <location>
        <begin position="1"/>
        <end position="27"/>
    </location>
</feature>
<dbReference type="CDD" id="cd00161">
    <property type="entry name" value="beta-trefoil_Ricin-like"/>
    <property type="match status" value="1"/>
</dbReference>
<dbReference type="PANTHER" id="PTHR36453">
    <property type="entry name" value="SECRETED PROTEIN-RELATED"/>
    <property type="match status" value="1"/>
</dbReference>
<dbReference type="SUPFAM" id="SSF50370">
    <property type="entry name" value="Ricin B-like lectins"/>
    <property type="match status" value="1"/>
</dbReference>
<reference evidence="6 7" key="1">
    <citation type="submission" date="2024-09" db="EMBL/GenBank/DDBJ databases">
        <authorList>
            <person name="Sun Q."/>
            <person name="Mori K."/>
        </authorList>
    </citation>
    <scope>NUCLEOTIDE SEQUENCE [LARGE SCALE GENOMIC DNA]</scope>
    <source>
        <strain evidence="6 7">CECT 7955</strain>
    </source>
</reference>
<dbReference type="SMART" id="SM00710">
    <property type="entry name" value="PbH1"/>
    <property type="match status" value="5"/>
</dbReference>
<dbReference type="RefSeq" id="WP_236454113.1">
    <property type="nucleotide sequence ID" value="NZ_CBCSGE010000020.1"/>
</dbReference>
<evidence type="ECO:0000313" key="7">
    <source>
        <dbReference type="Proteomes" id="UP001589607"/>
    </source>
</evidence>
<dbReference type="PROSITE" id="PS50231">
    <property type="entry name" value="RICIN_B_LECTIN"/>
    <property type="match status" value="1"/>
</dbReference>
<evidence type="ECO:0000256" key="2">
    <source>
        <dbReference type="SAM" id="SignalP"/>
    </source>
</evidence>
<dbReference type="InterPro" id="IPR012334">
    <property type="entry name" value="Pectin_lyas_fold"/>
</dbReference>
<keyword evidence="7" id="KW-1185">Reference proteome</keyword>
<accession>A0ABV5GJI9</accession>
<sequence length="915" mass="100239">MKNKKRFFKNVFLTFLMTVGTFSITQAQRNFYVSSTGNDANNGTSTSSAWKTLNKVNSASLTAGDVVSFNKGDVFYGTLNARGKSGTAAKSITYKSYGSGNQAVIRAARSVTNWTRHNGNVWKASLGKIKNTRTPSLFLNNQLQQIGREPNENSANGGYRVINAHNANNTSISEALNLPYGANRFQGGEITIRTTDDNVKVETITSHSGNTVNFSLSQPGTSFENDIENNFGYFFQNHVNTLDRNGEWAHDTNAGVLYLYSTTNPNNLSIEIPSEETTIDLSNTKYIQVQDLRFEGALSQTLSMSGAQNVTINGCYFYNGNDYLLLGFGLKNVVFTNNVLNESNNLGSRLESIDGLTFSNNRITNIGMRSGMGARSFIGYTGIRFYGKSGSAPILIENNVLDGIGYHGLQFGGSNFTIRQNDIKNFCYTKDDGGGIYSVGNRETNNSVYKNFVHDSQGAIRGIPQNRGVKTAGIYFDNDSQNQLVYDNTVYNINGWGLMANLTSKSTYRDNTVYNCDYGIVLSTYNNSFGVGGSVAQSTNNTIVRNILFAKESSQFCARYTNQITANGFNTFLGNVNANYYCQPFTGGKEISVRAGNQTSEYLVSQFKATYPNYESNGKSAPVKFSSGTNPNSVLRFEVNNTGTSKVINLGSTSYVDAKNAAYSGSVTLAPYTSLALLKGGSSTPPPPSQLIANGSYTIESITSNQRLLSRALENHQTKMVNPGNYSDQEWVFNHLGNNIYTIKNRGTNRYLEVPFAKCENATQVATYTDALGDHQKWEVVANGVGIYGLKPAHCLTQGLDRNNGTLNTNVHTYFYGENNGNQKWKIIPVVVAKMTITDLTNSSEIKMYPNPAKDFFVLEGVSVGDIITISDVQGKQIMNITADQANQTIIVSSIKSGMYFVTVSGKIQKKLIIE</sequence>
<organism evidence="6 7">
    <name type="scientific">Flavobacterium jumunjinense</name>
    <dbReference type="NCBI Taxonomy" id="998845"/>
    <lineage>
        <taxon>Bacteria</taxon>
        <taxon>Pseudomonadati</taxon>
        <taxon>Bacteroidota</taxon>
        <taxon>Flavobacteriia</taxon>
        <taxon>Flavobacteriales</taxon>
        <taxon>Flavobacteriaceae</taxon>
        <taxon>Flavobacterium</taxon>
    </lineage>
</organism>
<dbReference type="InterPro" id="IPR006626">
    <property type="entry name" value="PbH1"/>
</dbReference>
<dbReference type="InterPro" id="IPR035992">
    <property type="entry name" value="Ricin_B-like_lectins"/>
</dbReference>
<feature type="domain" description="Right handed beta helix" evidence="3">
    <location>
        <begin position="382"/>
        <end position="547"/>
    </location>
</feature>
<dbReference type="InterPro" id="IPR011050">
    <property type="entry name" value="Pectin_lyase_fold/virulence"/>
</dbReference>
<dbReference type="InterPro" id="IPR000772">
    <property type="entry name" value="Ricin_B_lectin"/>
</dbReference>
<name>A0ABV5GJI9_9FLAO</name>
<dbReference type="SUPFAM" id="SSF51126">
    <property type="entry name" value="Pectin lyase-like"/>
    <property type="match status" value="2"/>
</dbReference>
<evidence type="ECO:0000256" key="1">
    <source>
        <dbReference type="ARBA" id="ARBA00022729"/>
    </source>
</evidence>